<evidence type="ECO:0000313" key="2">
    <source>
        <dbReference type="EMBL" id="MBV7389749.1"/>
    </source>
</evidence>
<dbReference type="PIRSF" id="PIRSF001359">
    <property type="entry name" value="F_bP_aldolase_II"/>
    <property type="match status" value="1"/>
</dbReference>
<accession>A0ABS6TA26</accession>
<keyword evidence="3" id="KW-1185">Reference proteome</keyword>
<dbReference type="RefSeq" id="WP_218324793.1">
    <property type="nucleotide sequence ID" value="NZ_JAHUZB010000001.1"/>
</dbReference>
<name>A0ABS6TA26_9ENTE</name>
<dbReference type="EMBL" id="JAHUZB010000001">
    <property type="protein sequence ID" value="MBV7389749.1"/>
    <property type="molecule type" value="Genomic_DNA"/>
</dbReference>
<organism evidence="2 3">
    <name type="scientific">Enterococcus alishanensis</name>
    <dbReference type="NCBI Taxonomy" id="1303817"/>
    <lineage>
        <taxon>Bacteria</taxon>
        <taxon>Bacillati</taxon>
        <taxon>Bacillota</taxon>
        <taxon>Bacilli</taxon>
        <taxon>Lactobacillales</taxon>
        <taxon>Enterococcaceae</taxon>
        <taxon>Enterococcus</taxon>
    </lineage>
</organism>
<dbReference type="PANTHER" id="PTHR30304">
    <property type="entry name" value="D-TAGATOSE-1,6-BISPHOSPHATE ALDOLASE"/>
    <property type="match status" value="1"/>
</dbReference>
<proteinExistence type="predicted"/>
<dbReference type="InterPro" id="IPR000771">
    <property type="entry name" value="FBA_II"/>
</dbReference>
<comment type="caution">
    <text evidence="2">The sequence shown here is derived from an EMBL/GenBank/DDBJ whole genome shotgun (WGS) entry which is preliminary data.</text>
</comment>
<dbReference type="PANTHER" id="PTHR30304:SF0">
    <property type="entry name" value="D-TAGATOSE-1,6-BISPHOSPHATE ALDOLASE SUBUNIT GATY-RELATED"/>
    <property type="match status" value="1"/>
</dbReference>
<gene>
    <name evidence="2" type="ORF">KUA55_03590</name>
</gene>
<dbReference type="CDD" id="cd00947">
    <property type="entry name" value="TBP_aldolase_IIB"/>
    <property type="match status" value="1"/>
</dbReference>
<reference evidence="2 3" key="1">
    <citation type="submission" date="2021-06" db="EMBL/GenBank/DDBJ databases">
        <title>Enterococcus alishanensis sp. nov., a novel lactic acid bacterium isolated from fresh coffee beans.</title>
        <authorList>
            <person name="Chen Y.-S."/>
        </authorList>
    </citation>
    <scope>NUCLEOTIDE SEQUENCE [LARGE SCALE GENOMIC DNA]</scope>
    <source>
        <strain evidence="2 3">ALS3</strain>
    </source>
</reference>
<dbReference type="Pfam" id="PF01116">
    <property type="entry name" value="F_bP_aldolase"/>
    <property type="match status" value="1"/>
</dbReference>
<protein>
    <submittedName>
        <fullName evidence="2">Class II fructose-bisphosphate aldolase</fullName>
    </submittedName>
</protein>
<dbReference type="Proteomes" id="UP000774130">
    <property type="component" value="Unassembled WGS sequence"/>
</dbReference>
<dbReference type="InterPro" id="IPR050246">
    <property type="entry name" value="Class_II_FBP_aldolase"/>
</dbReference>
<dbReference type="NCBIfam" id="TIGR00167">
    <property type="entry name" value="cbbA"/>
    <property type="match status" value="1"/>
</dbReference>
<evidence type="ECO:0000256" key="1">
    <source>
        <dbReference type="ARBA" id="ARBA00001947"/>
    </source>
</evidence>
<comment type="cofactor">
    <cofactor evidence="1">
        <name>Zn(2+)</name>
        <dbReference type="ChEBI" id="CHEBI:29105"/>
    </cofactor>
</comment>
<evidence type="ECO:0000313" key="3">
    <source>
        <dbReference type="Proteomes" id="UP000774130"/>
    </source>
</evidence>
<sequence length="285" mass="31463">MVLANLKDVLTKANEEKYAVGAFNVTDLNTARGIVAAAEELHSPVILQFAEVHDEYISIETVANMYLHLAKQSSVPVVVHLDHGVNFETIMKAVKLGFSSVMVDTSTLPLKENIAKVQEVVKIAHCLGLTVEGELGVMNAEDGSGRLDYNEMTDSFTNPDEAKIFVEETQVDALAIAFGTVHGLYRGKPNLNFDRIKEIKEQVGIPLVMHGGSGLSDEEYRQSIANGINKINYYSTMAYDVTNKLRTFLQENEEAYLTDIDVQVQNFVKENIMEKIEVFGSAGKA</sequence>